<proteinExistence type="predicted"/>
<name>A0A0P1BG90_9BASI</name>
<feature type="compositionally biased region" description="Gly residues" evidence="1">
    <location>
        <begin position="291"/>
        <end position="311"/>
    </location>
</feature>
<dbReference type="STRING" id="401625.A0A0P1BG90"/>
<feature type="region of interest" description="Disordered" evidence="1">
    <location>
        <begin position="220"/>
        <end position="247"/>
    </location>
</feature>
<organism evidence="3 4">
    <name type="scientific">Ceraceosorus bombacis</name>
    <dbReference type="NCBI Taxonomy" id="401625"/>
    <lineage>
        <taxon>Eukaryota</taxon>
        <taxon>Fungi</taxon>
        <taxon>Dikarya</taxon>
        <taxon>Basidiomycota</taxon>
        <taxon>Ustilaginomycotina</taxon>
        <taxon>Exobasidiomycetes</taxon>
        <taxon>Ceraceosorales</taxon>
        <taxon>Ceraceosoraceae</taxon>
        <taxon>Ceraceosorus</taxon>
    </lineage>
</organism>
<accession>A0A0P1BG90</accession>
<evidence type="ECO:0000313" key="4">
    <source>
        <dbReference type="Proteomes" id="UP000054845"/>
    </source>
</evidence>
<feature type="chain" id="PRO_5006059472" evidence="2">
    <location>
        <begin position="26"/>
        <end position="318"/>
    </location>
</feature>
<protein>
    <submittedName>
        <fullName evidence="3">NUCLEIC ACID BINGING PROTEIN</fullName>
    </submittedName>
</protein>
<feature type="signal peptide" evidence="2">
    <location>
        <begin position="1"/>
        <end position="25"/>
    </location>
</feature>
<feature type="region of interest" description="Disordered" evidence="1">
    <location>
        <begin position="277"/>
        <end position="318"/>
    </location>
</feature>
<dbReference type="Pfam" id="PF21203">
    <property type="entry name" value="ECM10"/>
    <property type="match status" value="1"/>
</dbReference>
<dbReference type="Proteomes" id="UP000054845">
    <property type="component" value="Unassembled WGS sequence"/>
</dbReference>
<evidence type="ECO:0000256" key="2">
    <source>
        <dbReference type="SAM" id="SignalP"/>
    </source>
</evidence>
<sequence>MQVSSLSLLATTLLSASLLCSIAAASETAARATYSLHSRYVGGGQSTGGWKYQGSISLGAQAGLSSVSDVSPSRDNIKFVTASDRNEELQPATDSGVLDLESTSSAEGWLQLLLLDGDTKSVKQAELARGILASTKACLLPSPLVVTLHLPPAPGAKTKTGHDPAPLSASLRPQSLSLHFEGISTAPLNESGCPAERGRSAAEVAKPQAPVRVAVYRAAGAGAPPPRQAPRLTADGSPLGEGEDAPPVKEKSFVQKYWYYLLPVVILLAIPSELADSGDDGEAEVDDAPRLGGGGSGSGGAGKKGAPGAAGAGMRRIR</sequence>
<evidence type="ECO:0000313" key="3">
    <source>
        <dbReference type="EMBL" id="CEH15329.1"/>
    </source>
</evidence>
<dbReference type="AlphaFoldDB" id="A0A0P1BG90"/>
<dbReference type="OrthoDB" id="1894652at2759"/>
<keyword evidence="4" id="KW-1185">Reference proteome</keyword>
<reference evidence="3 4" key="1">
    <citation type="submission" date="2014-09" db="EMBL/GenBank/DDBJ databases">
        <authorList>
            <person name="Magalhaes I.L.F."/>
            <person name="Oliveira U."/>
            <person name="Santos F.R."/>
            <person name="Vidigal T.H.D.A."/>
            <person name="Brescovit A.D."/>
            <person name="Santos A.J."/>
        </authorList>
    </citation>
    <scope>NUCLEOTIDE SEQUENCE [LARGE SCALE GENOMIC DNA]</scope>
</reference>
<evidence type="ECO:0000256" key="1">
    <source>
        <dbReference type="SAM" id="MobiDB-lite"/>
    </source>
</evidence>
<feature type="compositionally biased region" description="Acidic residues" evidence="1">
    <location>
        <begin position="277"/>
        <end position="286"/>
    </location>
</feature>
<keyword evidence="2" id="KW-0732">Signal</keyword>
<dbReference type="EMBL" id="CCYA01000260">
    <property type="protein sequence ID" value="CEH15329.1"/>
    <property type="molecule type" value="Genomic_DNA"/>
</dbReference>